<feature type="domain" description="Cyclic nucleotide-binding" evidence="3">
    <location>
        <begin position="28"/>
        <end position="109"/>
    </location>
</feature>
<dbReference type="EMBL" id="VIEB01000150">
    <property type="protein sequence ID" value="TQE03769.1"/>
    <property type="molecule type" value="Genomic_DNA"/>
</dbReference>
<dbReference type="Gene3D" id="2.60.120.10">
    <property type="entry name" value="Jelly Rolls"/>
    <property type="match status" value="1"/>
</dbReference>
<dbReference type="AlphaFoldDB" id="A0A540MYC6"/>
<dbReference type="GO" id="GO:0034220">
    <property type="term" value="P:monoatomic ion transmembrane transport"/>
    <property type="evidence" value="ECO:0007669"/>
    <property type="project" value="UniProtKB-KW"/>
</dbReference>
<gene>
    <name evidence="4" type="ORF">C1H46_010576</name>
</gene>
<keyword evidence="1" id="KW-0406">Ion transport</keyword>
<dbReference type="CDD" id="cd00038">
    <property type="entry name" value="CAP_ED"/>
    <property type="match status" value="1"/>
</dbReference>
<dbReference type="GO" id="GO:0016020">
    <property type="term" value="C:membrane"/>
    <property type="evidence" value="ECO:0007669"/>
    <property type="project" value="UniProtKB-SubCell"/>
</dbReference>
<dbReference type="STRING" id="106549.A0A540MYC6"/>
<protein>
    <recommendedName>
        <fullName evidence="3">Cyclic nucleotide-binding domain-containing protein</fullName>
    </recommendedName>
</protein>
<dbReference type="InterPro" id="IPR014710">
    <property type="entry name" value="RmlC-like_jellyroll"/>
</dbReference>
<dbReference type="InterPro" id="IPR000595">
    <property type="entry name" value="cNMP-bd_dom"/>
</dbReference>
<comment type="caution">
    <text evidence="4">The sequence shown here is derived from an EMBL/GenBank/DDBJ whole genome shotgun (WGS) entry which is preliminary data.</text>
</comment>
<evidence type="ECO:0000313" key="5">
    <source>
        <dbReference type="Proteomes" id="UP000315295"/>
    </source>
</evidence>
<evidence type="ECO:0000256" key="2">
    <source>
        <dbReference type="ARBA" id="ARBA00023303"/>
    </source>
</evidence>
<sequence length="109" mass="12381">MWLSENLIFIPETAKDNVKSQIMRKVPQLQSMDEKVLKAICKHFKPLRYAANNIIIHENEPLGMVFLIMEGVVKIESGSNDVSATSLEAGNIWGEELLDWVTIARQKEV</sequence>
<dbReference type="PROSITE" id="PS50042">
    <property type="entry name" value="CNMP_BINDING_3"/>
    <property type="match status" value="1"/>
</dbReference>
<dbReference type="Proteomes" id="UP000315295">
    <property type="component" value="Unassembled WGS sequence"/>
</dbReference>
<accession>A0A540MYC6</accession>
<reference evidence="4 5" key="1">
    <citation type="journal article" date="2019" name="G3 (Bethesda)">
        <title>Sequencing of a Wild Apple (Malus baccata) Genome Unravels the Differences Between Cultivated and Wild Apple Species Regarding Disease Resistance and Cold Tolerance.</title>
        <authorList>
            <person name="Chen X."/>
        </authorList>
    </citation>
    <scope>NUCLEOTIDE SEQUENCE [LARGE SCALE GENOMIC DNA]</scope>
    <source>
        <strain evidence="5">cv. Shandingzi</strain>
        <tissue evidence="4">Leaves</tissue>
    </source>
</reference>
<dbReference type="SUPFAM" id="SSF51206">
    <property type="entry name" value="cAMP-binding domain-like"/>
    <property type="match status" value="1"/>
</dbReference>
<keyword evidence="1" id="KW-1071">Ligand-gated ion channel</keyword>
<dbReference type="PANTHER" id="PTHR45651:SF68">
    <property type="entry name" value="ION TRANSPORT DOMAIN-CONTAINING PROTEIN"/>
    <property type="match status" value="1"/>
</dbReference>
<organism evidence="4 5">
    <name type="scientific">Malus baccata</name>
    <name type="common">Siberian crab apple</name>
    <name type="synonym">Pyrus baccata</name>
    <dbReference type="NCBI Taxonomy" id="106549"/>
    <lineage>
        <taxon>Eukaryota</taxon>
        <taxon>Viridiplantae</taxon>
        <taxon>Streptophyta</taxon>
        <taxon>Embryophyta</taxon>
        <taxon>Tracheophyta</taxon>
        <taxon>Spermatophyta</taxon>
        <taxon>Magnoliopsida</taxon>
        <taxon>eudicotyledons</taxon>
        <taxon>Gunneridae</taxon>
        <taxon>Pentapetalae</taxon>
        <taxon>rosids</taxon>
        <taxon>fabids</taxon>
        <taxon>Rosales</taxon>
        <taxon>Rosaceae</taxon>
        <taxon>Amygdaloideae</taxon>
        <taxon>Maleae</taxon>
        <taxon>Malus</taxon>
    </lineage>
</organism>
<dbReference type="PANTHER" id="PTHR45651">
    <property type="entry name" value="CYCLIC NUCLEOTIDE-GATED ION CHANNEL 15-RELATED-RELATED"/>
    <property type="match status" value="1"/>
</dbReference>
<keyword evidence="1" id="KW-0813">Transport</keyword>
<evidence type="ECO:0000256" key="1">
    <source>
        <dbReference type="ARBA" id="ARBA00023286"/>
    </source>
</evidence>
<evidence type="ECO:0000313" key="4">
    <source>
        <dbReference type="EMBL" id="TQE03769.1"/>
    </source>
</evidence>
<proteinExistence type="predicted"/>
<name>A0A540MYC6_MALBA</name>
<evidence type="ECO:0000259" key="3">
    <source>
        <dbReference type="PROSITE" id="PS50042"/>
    </source>
</evidence>
<dbReference type="InterPro" id="IPR018490">
    <property type="entry name" value="cNMP-bd_dom_sf"/>
</dbReference>
<keyword evidence="5" id="KW-1185">Reference proteome</keyword>
<keyword evidence="2" id="KW-0407">Ion channel</keyword>